<dbReference type="InterPro" id="IPR016024">
    <property type="entry name" value="ARM-type_fold"/>
</dbReference>
<name>A0A1I1IYX8_9CLOT</name>
<dbReference type="STRING" id="119641.SAMN05421842_103109"/>
<dbReference type="AlphaFoldDB" id="A0A1I1IYX8"/>
<protein>
    <submittedName>
        <fullName evidence="1">3-methyladenine DNA glycosylase AlkD</fullName>
    </submittedName>
</protein>
<dbReference type="RefSeq" id="WP_090088771.1">
    <property type="nucleotide sequence ID" value="NZ_FOMG01000003.1"/>
</dbReference>
<evidence type="ECO:0000313" key="2">
    <source>
        <dbReference type="Proteomes" id="UP000199263"/>
    </source>
</evidence>
<dbReference type="EMBL" id="FOMG01000003">
    <property type="protein sequence ID" value="SFC40912.1"/>
    <property type="molecule type" value="Genomic_DNA"/>
</dbReference>
<dbReference type="Proteomes" id="UP000199263">
    <property type="component" value="Unassembled WGS sequence"/>
</dbReference>
<organism evidence="1 2">
    <name type="scientific">Clostridium uliginosum</name>
    <dbReference type="NCBI Taxonomy" id="119641"/>
    <lineage>
        <taxon>Bacteria</taxon>
        <taxon>Bacillati</taxon>
        <taxon>Bacillota</taxon>
        <taxon>Clostridia</taxon>
        <taxon>Eubacteriales</taxon>
        <taxon>Clostridiaceae</taxon>
        <taxon>Clostridium</taxon>
    </lineage>
</organism>
<dbReference type="Gene3D" id="1.25.10.90">
    <property type="match status" value="1"/>
</dbReference>
<reference evidence="1 2" key="1">
    <citation type="submission" date="2016-10" db="EMBL/GenBank/DDBJ databases">
        <authorList>
            <person name="de Groot N.N."/>
        </authorList>
    </citation>
    <scope>NUCLEOTIDE SEQUENCE [LARGE SCALE GENOMIC DNA]</scope>
    <source>
        <strain evidence="1 2">DSM 12992</strain>
    </source>
</reference>
<proteinExistence type="predicted"/>
<dbReference type="SUPFAM" id="SSF48371">
    <property type="entry name" value="ARM repeat"/>
    <property type="match status" value="1"/>
</dbReference>
<dbReference type="PANTHER" id="PTHR41291:SF1">
    <property type="entry name" value="DNA ALKYLATION REPAIR PROTEIN"/>
    <property type="match status" value="1"/>
</dbReference>
<dbReference type="InterPro" id="IPR014825">
    <property type="entry name" value="DNA_alkylation"/>
</dbReference>
<dbReference type="OrthoDB" id="9775346at2"/>
<keyword evidence="2" id="KW-1185">Reference proteome</keyword>
<dbReference type="CDD" id="cd06561">
    <property type="entry name" value="AlkD_like"/>
    <property type="match status" value="1"/>
</dbReference>
<evidence type="ECO:0000313" key="1">
    <source>
        <dbReference type="EMBL" id="SFC40912.1"/>
    </source>
</evidence>
<dbReference type="Pfam" id="PF08713">
    <property type="entry name" value="DNA_alkylation"/>
    <property type="match status" value="1"/>
</dbReference>
<dbReference type="PANTHER" id="PTHR41291">
    <property type="entry name" value="DNA ALKYLATION REPAIR PROTEIN"/>
    <property type="match status" value="1"/>
</dbReference>
<sequence length="237" mass="27118">MTCDEVVSELKSLSSEKYKANVIKMGIPESSSIGVSTGDIRKLAKGIEKSNEFAYELWRTGYHEAKLLAVLVFDKKHISLHSVEQLMNDVCSWDLCDHLCKNLIIKLKGYKELVESWCNSKETYTKRAAFTLMASAVIHEKSISEDIIDNYLKLISEYSNDEREHVKKAVSWALREIGKRDYKYQEKAILLAYELKENGNKSQVWIAKDALKELEKLVRVEGRGRLISSDSKMGKEC</sequence>
<accession>A0A1I1IYX8</accession>
<gene>
    <name evidence="1" type="ORF">SAMN05421842_103109</name>
</gene>